<evidence type="ECO:0000313" key="2">
    <source>
        <dbReference type="WBParaSite" id="ES5_v2.g18872.t1"/>
    </source>
</evidence>
<sequence>MAEDSGKHPKTSDEEWSNYEEDSEEQGTGSDESGSVDEDDADLTDRHSDDDEDEEDEKRQGQSDTETRNLLEDADFEEDVLFGDEEGVNLQARLPDELDDEIYAMSSEQQNYYTEMFLHLQYLTQGDAHLDGALRGSDELVVAFFRKSGLETGDLGKIWDLADVNIDGKLNRFEFCVAMHLIVLNKKGNVPIPKHLPAYFGLRITPQRLDESPRSSEGVSIQSNGSTQINGGGDTVVDSPEEAIKHHSLSDDKLHVLSQNSNTPFVPITEFAADPPMHVDRVPLPLRSNNGAQHTGTHSLGASTQATAPVASLPKGPPPEPPPRSYQKGHTRSASLDLNAKPPVGDFRNIGKLDLSAAQKCLTLPANTAPLPLSGADSIDGLKQSKTLETMFSPSDYPSSSSESQGMSFSSTTSQPKAAPIIPLKPDYHSRCTVLRQVNSELEAKLATLSQIRLQLKLRVEEVQGKATGPNTHLQ</sequence>
<accession>A0AC34FP86</accession>
<reference evidence="2" key="1">
    <citation type="submission" date="2022-11" db="UniProtKB">
        <authorList>
            <consortium name="WormBaseParasite"/>
        </authorList>
    </citation>
    <scope>IDENTIFICATION</scope>
</reference>
<organism evidence="1 2">
    <name type="scientific">Panagrolaimus sp. ES5</name>
    <dbReference type="NCBI Taxonomy" id="591445"/>
    <lineage>
        <taxon>Eukaryota</taxon>
        <taxon>Metazoa</taxon>
        <taxon>Ecdysozoa</taxon>
        <taxon>Nematoda</taxon>
        <taxon>Chromadorea</taxon>
        <taxon>Rhabditida</taxon>
        <taxon>Tylenchina</taxon>
        <taxon>Panagrolaimomorpha</taxon>
        <taxon>Panagrolaimoidea</taxon>
        <taxon>Panagrolaimidae</taxon>
        <taxon>Panagrolaimus</taxon>
    </lineage>
</organism>
<proteinExistence type="predicted"/>
<protein>
    <submittedName>
        <fullName evidence="2">Uncharacterized protein</fullName>
    </submittedName>
</protein>
<dbReference type="WBParaSite" id="ES5_v2.g18872.t1">
    <property type="protein sequence ID" value="ES5_v2.g18872.t1"/>
    <property type="gene ID" value="ES5_v2.g18872"/>
</dbReference>
<dbReference type="Proteomes" id="UP000887579">
    <property type="component" value="Unplaced"/>
</dbReference>
<name>A0AC34FP86_9BILA</name>
<evidence type="ECO:0000313" key="1">
    <source>
        <dbReference type="Proteomes" id="UP000887579"/>
    </source>
</evidence>